<evidence type="ECO:0008006" key="5">
    <source>
        <dbReference type="Google" id="ProtNLM"/>
    </source>
</evidence>
<evidence type="ECO:0000256" key="1">
    <source>
        <dbReference type="SAM" id="MobiDB-lite"/>
    </source>
</evidence>
<keyword evidence="2" id="KW-0812">Transmembrane</keyword>
<keyword evidence="2" id="KW-0472">Membrane</keyword>
<reference evidence="3" key="1">
    <citation type="journal article" date="2020" name="Stud. Mycol.">
        <title>101 Dothideomycetes genomes: a test case for predicting lifestyles and emergence of pathogens.</title>
        <authorList>
            <person name="Haridas S."/>
            <person name="Albert R."/>
            <person name="Binder M."/>
            <person name="Bloem J."/>
            <person name="Labutti K."/>
            <person name="Salamov A."/>
            <person name="Andreopoulos B."/>
            <person name="Baker S."/>
            <person name="Barry K."/>
            <person name="Bills G."/>
            <person name="Bluhm B."/>
            <person name="Cannon C."/>
            <person name="Castanera R."/>
            <person name="Culley D."/>
            <person name="Daum C."/>
            <person name="Ezra D."/>
            <person name="Gonzalez J."/>
            <person name="Henrissat B."/>
            <person name="Kuo A."/>
            <person name="Liang C."/>
            <person name="Lipzen A."/>
            <person name="Lutzoni F."/>
            <person name="Magnuson J."/>
            <person name="Mondo S."/>
            <person name="Nolan M."/>
            <person name="Ohm R."/>
            <person name="Pangilinan J."/>
            <person name="Park H.-J."/>
            <person name="Ramirez L."/>
            <person name="Alfaro M."/>
            <person name="Sun H."/>
            <person name="Tritt A."/>
            <person name="Yoshinaga Y."/>
            <person name="Zwiers L.-H."/>
            <person name="Turgeon B."/>
            <person name="Goodwin S."/>
            <person name="Spatafora J."/>
            <person name="Crous P."/>
            <person name="Grigoriev I."/>
        </authorList>
    </citation>
    <scope>NUCLEOTIDE SEQUENCE</scope>
    <source>
        <strain evidence="3">CBS 107.79</strain>
    </source>
</reference>
<name>A0A6A5UUC9_9PLEO</name>
<dbReference type="EMBL" id="ML976719">
    <property type="protein sequence ID" value="KAF1968581.1"/>
    <property type="molecule type" value="Genomic_DNA"/>
</dbReference>
<protein>
    <recommendedName>
        <fullName evidence="5">Heme oxygenase-like protein</fullName>
    </recommendedName>
</protein>
<sequence length="753" mass="85077">MFTLHTILAGAILFLAVVVYHKIFAHLAKRRSRKKDIEIPPSPKISGSSDAKSRLTDSGSVITPQNGEDEATHKEMQAYKKLYHQLHNLETHPDILPECREILHSLLSSTITDALERPDDTILSIQTFGPDRLKDFLKAKDDDVQTRYEEYVARRKAGGPREMFGDKSEAKWWLKQAAPVKYVDGAWLGHINKTSTPFKLRKITKNAWQVMSEELGDGDLAKNHVHVYRELMDEIDAKLPAADSEDFIHPRHELNEARCWRAAIAQLLISLFAHEFLPEALGFNMAYESLPLHLLKTIKELRELRLNAYYFELHICIDNADTGHAAMAMETVVSYIDMIERTEGAEAAEVAWSRVQAGYILAEGLHTTPETLLKDKSKDAQRFPRSEMETALIGIFAAKSAVAHKIHCNSCLKIGRRSLVDWLEPTAFADPDWQRNFLHDLGNCKPWVVKGSSEKSKLVRELSWEGRMFGSFTQGEVEIVKAWIDELGAPRQTTVPDSQAYFEFAKRSPTAMEPEYPNILEHYPVFSPLRSVPETAHLLHENVSIEHFELLIEVTSLNLRNLFPLWFASTALLESLPSAPVRAASTFGSALIRVLRAQTGFDAEGPGVAGMEEIRRTESGDAIGIIELGLNLCERGGLSKPRTLKEAVALGNSDSDALAEWILWLGMRWLTYQDVLVGMSWAFMELHEAIAELGGENALLEEDDRNILKRIAQRERNGLAICRQEIERDANRRQEFEKGLVIAHKGLRLVYYT</sequence>
<dbReference type="Gene3D" id="1.20.910.10">
    <property type="entry name" value="Heme oxygenase-like"/>
    <property type="match status" value="1"/>
</dbReference>
<dbReference type="SMART" id="SM01236">
    <property type="entry name" value="Haem_oxygenase_2"/>
    <property type="match status" value="1"/>
</dbReference>
<evidence type="ECO:0000313" key="3">
    <source>
        <dbReference type="EMBL" id="KAF1968581.1"/>
    </source>
</evidence>
<feature type="compositionally biased region" description="Polar residues" evidence="1">
    <location>
        <begin position="45"/>
        <end position="66"/>
    </location>
</feature>
<accession>A0A6A5UUC9</accession>
<dbReference type="Pfam" id="PF14518">
    <property type="entry name" value="Haem_oxygenas_2"/>
    <property type="match status" value="1"/>
</dbReference>
<proteinExistence type="predicted"/>
<feature type="region of interest" description="Disordered" evidence="1">
    <location>
        <begin position="35"/>
        <end position="69"/>
    </location>
</feature>
<dbReference type="OrthoDB" id="10057598at2759"/>
<keyword evidence="4" id="KW-1185">Reference proteome</keyword>
<feature type="transmembrane region" description="Helical" evidence="2">
    <location>
        <begin position="6"/>
        <end position="25"/>
    </location>
</feature>
<keyword evidence="2" id="KW-1133">Transmembrane helix</keyword>
<gene>
    <name evidence="3" type="ORF">BU23DRAFT_655899</name>
</gene>
<evidence type="ECO:0000256" key="2">
    <source>
        <dbReference type="SAM" id="Phobius"/>
    </source>
</evidence>
<evidence type="ECO:0000313" key="4">
    <source>
        <dbReference type="Proteomes" id="UP000800036"/>
    </source>
</evidence>
<dbReference type="AlphaFoldDB" id="A0A6A5UUC9"/>
<dbReference type="Proteomes" id="UP000800036">
    <property type="component" value="Unassembled WGS sequence"/>
</dbReference>
<organism evidence="3 4">
    <name type="scientific">Bimuria novae-zelandiae CBS 107.79</name>
    <dbReference type="NCBI Taxonomy" id="1447943"/>
    <lineage>
        <taxon>Eukaryota</taxon>
        <taxon>Fungi</taxon>
        <taxon>Dikarya</taxon>
        <taxon>Ascomycota</taxon>
        <taxon>Pezizomycotina</taxon>
        <taxon>Dothideomycetes</taxon>
        <taxon>Pleosporomycetidae</taxon>
        <taxon>Pleosporales</taxon>
        <taxon>Massarineae</taxon>
        <taxon>Didymosphaeriaceae</taxon>
        <taxon>Bimuria</taxon>
    </lineage>
</organism>
<dbReference type="InterPro" id="IPR016084">
    <property type="entry name" value="Haem_Oase-like_multi-hlx"/>
</dbReference>